<keyword evidence="2" id="KW-1185">Reference proteome</keyword>
<accession>A0A7Y9DQK2</accession>
<organism evidence="1 2">
    <name type="scientific">Kineococcus aurantiacus</name>
    <dbReference type="NCBI Taxonomy" id="37633"/>
    <lineage>
        <taxon>Bacteria</taxon>
        <taxon>Bacillati</taxon>
        <taxon>Actinomycetota</taxon>
        <taxon>Actinomycetes</taxon>
        <taxon>Kineosporiales</taxon>
        <taxon>Kineosporiaceae</taxon>
        <taxon>Kineococcus</taxon>
    </lineage>
</organism>
<comment type="caution">
    <text evidence="1">The sequence shown here is derived from an EMBL/GenBank/DDBJ whole genome shotgun (WGS) entry which is preliminary data.</text>
</comment>
<dbReference type="RefSeq" id="WP_179755674.1">
    <property type="nucleotide sequence ID" value="NZ_BAAAGN010000015.1"/>
</dbReference>
<gene>
    <name evidence="1" type="ORF">BJ968_004489</name>
</gene>
<dbReference type="Proteomes" id="UP000521922">
    <property type="component" value="Unassembled WGS sequence"/>
</dbReference>
<name>A0A7Y9DQK2_9ACTN</name>
<sequence length="175" mass="19142">MSEVVSRVVDVGSNVNIGQCRSTPHCWRGVWAECLHDPVRAVTLTCLPAGHSGQVMDPMPALEDLVWLFESEPTYPFGMEDAPWPYVCVRFTLTRGAARVELEVEPASELVKLSLTSAGAELVDVELQSVQSLVVEKRAGRELLGVVFDERVPLGGLWLQTKPALSLTWRAGAAE</sequence>
<reference evidence="1 2" key="1">
    <citation type="submission" date="2020-07" db="EMBL/GenBank/DDBJ databases">
        <title>Sequencing the genomes of 1000 actinobacteria strains.</title>
        <authorList>
            <person name="Klenk H.-P."/>
        </authorList>
    </citation>
    <scope>NUCLEOTIDE SEQUENCE [LARGE SCALE GENOMIC DNA]</scope>
    <source>
        <strain evidence="1 2">DSM 7487</strain>
    </source>
</reference>
<dbReference type="EMBL" id="JACCBB010000001">
    <property type="protein sequence ID" value="NYD24949.1"/>
    <property type="molecule type" value="Genomic_DNA"/>
</dbReference>
<evidence type="ECO:0000313" key="2">
    <source>
        <dbReference type="Proteomes" id="UP000521922"/>
    </source>
</evidence>
<protein>
    <submittedName>
        <fullName evidence="1">Uncharacterized protein</fullName>
    </submittedName>
</protein>
<proteinExistence type="predicted"/>
<evidence type="ECO:0000313" key="1">
    <source>
        <dbReference type="EMBL" id="NYD24949.1"/>
    </source>
</evidence>
<dbReference type="AlphaFoldDB" id="A0A7Y9DQK2"/>